<feature type="compositionally biased region" description="Low complexity" evidence="1">
    <location>
        <begin position="188"/>
        <end position="197"/>
    </location>
</feature>
<feature type="compositionally biased region" description="Low complexity" evidence="1">
    <location>
        <begin position="1"/>
        <end position="22"/>
    </location>
</feature>
<dbReference type="EMBL" id="KN823051">
    <property type="protein sequence ID" value="KIO24971.1"/>
    <property type="molecule type" value="Genomic_DNA"/>
</dbReference>
<dbReference type="InterPro" id="IPR040976">
    <property type="entry name" value="Pkinase_fungal"/>
</dbReference>
<sequence>MHSSNVPSSLTSPSLNPSGTSPRKLRNASTRNSERKDEIGLHLAQELDGNIFEINSTSFFDTFLGGTSGTLEEKCLECLQNPESGFFHKVLGSQLQAEWLAVGSKHPDGESLEVIGQAILKRLPTYDQEQEQFLRLAEPEYEDQMYQPLASLLNFISHFYRIHLGTEDGVDRIDQEWPEATQTWPTVSTESDAASSTESDHSAPVGSPYRRRRFVALSLKPKYIDTRDRDAFRLDMALLLRSSEDPRQPDPLAWKDVKVAIEVKRNFETPHIQTARYARCMKLEQFDRNFMFTLTITGHEFRIARWDSAACYVTPPIDFHKDPLSFIRVVGRLASMTPDELGYDPTFSNAGRVLYSEATERNRGFRTILSVTPCQVSENLQLSPRRALTEIQQPLKYLLDDDLLCDARDLLFCRSTRVWKAQLIANSELSPAYHAIKQNWHDENRINEAWFYEETKDIELGIAHMLYFEDVFRTRDASSRIDPDDVRATWIWPSEKNAVLERREGVSTLGNVCHRVLVRFVLKEVGKPLSELRNPRQLVHVVRDIAVALGVLYDRNILHRDISEGNILLSTNENPALGNRAFLADFGLAMRIDPSTKLPLPGSVKHNHMTGTLPFMATVFHEANGHFTPVSTIHHDVESLFWVALYTVFKCASRERSQTMSEKEHAAVTRCGATLSQLQSSTTVALYYTKKGIMSFGADVKFPGRWLSIRNFLSKVASLCEARFKVALEALELETNPDPKGHDISSIVGEADAIDEDSTVGSGLDALAPSIIAEPRSRTSSLSGSRLRGSSERPTSKSDRSKRARSKYDDDGSYQGRFDGVPVPRGPSKRLRTGASTQGEP</sequence>
<name>A0A0C3QFP9_9AGAM</name>
<dbReference type="HOGENOM" id="CLU_313786_0_0_1"/>
<feature type="compositionally biased region" description="Basic and acidic residues" evidence="1">
    <location>
        <begin position="789"/>
        <end position="810"/>
    </location>
</feature>
<reference evidence="3 4" key="1">
    <citation type="submission" date="2014-04" db="EMBL/GenBank/DDBJ databases">
        <authorList>
            <consortium name="DOE Joint Genome Institute"/>
            <person name="Kuo A."/>
            <person name="Girlanda M."/>
            <person name="Perotto S."/>
            <person name="Kohler A."/>
            <person name="Nagy L.G."/>
            <person name="Floudas D."/>
            <person name="Copeland A."/>
            <person name="Barry K.W."/>
            <person name="Cichocki N."/>
            <person name="Veneault-Fourrey C."/>
            <person name="LaButti K."/>
            <person name="Lindquist E.A."/>
            <person name="Lipzen A."/>
            <person name="Lundell T."/>
            <person name="Morin E."/>
            <person name="Murat C."/>
            <person name="Sun H."/>
            <person name="Tunlid A."/>
            <person name="Henrissat B."/>
            <person name="Grigoriev I.V."/>
            <person name="Hibbett D.S."/>
            <person name="Martin F."/>
            <person name="Nordberg H.P."/>
            <person name="Cantor M.N."/>
            <person name="Hua S.X."/>
        </authorList>
    </citation>
    <scope>NUCLEOTIDE SEQUENCE [LARGE SCALE GENOMIC DNA]</scope>
    <source>
        <strain evidence="3 4">MUT 4182</strain>
    </source>
</reference>
<feature type="region of interest" description="Disordered" evidence="1">
    <location>
        <begin position="1"/>
        <end position="37"/>
    </location>
</feature>
<keyword evidence="4" id="KW-1185">Reference proteome</keyword>
<dbReference type="PROSITE" id="PS50011">
    <property type="entry name" value="PROTEIN_KINASE_DOM"/>
    <property type="match status" value="1"/>
</dbReference>
<evidence type="ECO:0000313" key="4">
    <source>
        <dbReference type="Proteomes" id="UP000054248"/>
    </source>
</evidence>
<feature type="compositionally biased region" description="Low complexity" evidence="1">
    <location>
        <begin position="778"/>
        <end position="788"/>
    </location>
</feature>
<dbReference type="PANTHER" id="PTHR38248">
    <property type="entry name" value="FUNK1 6"/>
    <property type="match status" value="1"/>
</dbReference>
<evidence type="ECO:0000313" key="3">
    <source>
        <dbReference type="EMBL" id="KIO24971.1"/>
    </source>
</evidence>
<dbReference type="Proteomes" id="UP000054248">
    <property type="component" value="Unassembled WGS sequence"/>
</dbReference>
<dbReference type="InterPro" id="IPR008266">
    <property type="entry name" value="Tyr_kinase_AS"/>
</dbReference>
<dbReference type="PROSITE" id="PS00109">
    <property type="entry name" value="PROTEIN_KINASE_TYR"/>
    <property type="match status" value="1"/>
</dbReference>
<protein>
    <recommendedName>
        <fullName evidence="2">Protein kinase domain-containing protein</fullName>
    </recommendedName>
</protein>
<dbReference type="AlphaFoldDB" id="A0A0C3QFP9"/>
<proteinExistence type="predicted"/>
<feature type="domain" description="Protein kinase" evidence="2">
    <location>
        <begin position="404"/>
        <end position="745"/>
    </location>
</feature>
<feature type="region of interest" description="Disordered" evidence="1">
    <location>
        <begin position="775"/>
        <end position="841"/>
    </location>
</feature>
<dbReference type="Gene3D" id="1.10.510.10">
    <property type="entry name" value="Transferase(Phosphotransferase) domain 1"/>
    <property type="match status" value="1"/>
</dbReference>
<evidence type="ECO:0000259" key="2">
    <source>
        <dbReference type="PROSITE" id="PS50011"/>
    </source>
</evidence>
<dbReference type="STRING" id="1051891.A0A0C3QFP9"/>
<feature type="region of interest" description="Disordered" evidence="1">
    <location>
        <begin position="181"/>
        <end position="206"/>
    </location>
</feature>
<dbReference type="SUPFAM" id="SSF56112">
    <property type="entry name" value="Protein kinase-like (PK-like)"/>
    <property type="match status" value="1"/>
</dbReference>
<gene>
    <name evidence="3" type="ORF">M407DRAFT_25718</name>
</gene>
<dbReference type="OrthoDB" id="5584477at2759"/>
<evidence type="ECO:0000256" key="1">
    <source>
        <dbReference type="SAM" id="MobiDB-lite"/>
    </source>
</evidence>
<dbReference type="GO" id="GO:0005524">
    <property type="term" value="F:ATP binding"/>
    <property type="evidence" value="ECO:0007669"/>
    <property type="project" value="InterPro"/>
</dbReference>
<dbReference type="Pfam" id="PF17667">
    <property type="entry name" value="Pkinase_fungal"/>
    <property type="match status" value="1"/>
</dbReference>
<accession>A0A0C3QFP9</accession>
<dbReference type="InterPro" id="IPR011009">
    <property type="entry name" value="Kinase-like_dom_sf"/>
</dbReference>
<dbReference type="GO" id="GO:0004672">
    <property type="term" value="F:protein kinase activity"/>
    <property type="evidence" value="ECO:0007669"/>
    <property type="project" value="InterPro"/>
</dbReference>
<reference evidence="4" key="2">
    <citation type="submission" date="2015-01" db="EMBL/GenBank/DDBJ databases">
        <title>Evolutionary Origins and Diversification of the Mycorrhizal Mutualists.</title>
        <authorList>
            <consortium name="DOE Joint Genome Institute"/>
            <consortium name="Mycorrhizal Genomics Consortium"/>
            <person name="Kohler A."/>
            <person name="Kuo A."/>
            <person name="Nagy L.G."/>
            <person name="Floudas D."/>
            <person name="Copeland A."/>
            <person name="Barry K.W."/>
            <person name="Cichocki N."/>
            <person name="Veneault-Fourrey C."/>
            <person name="LaButti K."/>
            <person name="Lindquist E.A."/>
            <person name="Lipzen A."/>
            <person name="Lundell T."/>
            <person name="Morin E."/>
            <person name="Murat C."/>
            <person name="Riley R."/>
            <person name="Ohm R."/>
            <person name="Sun H."/>
            <person name="Tunlid A."/>
            <person name="Henrissat B."/>
            <person name="Grigoriev I.V."/>
            <person name="Hibbett D.S."/>
            <person name="Martin F."/>
        </authorList>
    </citation>
    <scope>NUCLEOTIDE SEQUENCE [LARGE SCALE GENOMIC DNA]</scope>
    <source>
        <strain evidence="4">MUT 4182</strain>
    </source>
</reference>
<organism evidence="3 4">
    <name type="scientific">Tulasnella calospora MUT 4182</name>
    <dbReference type="NCBI Taxonomy" id="1051891"/>
    <lineage>
        <taxon>Eukaryota</taxon>
        <taxon>Fungi</taxon>
        <taxon>Dikarya</taxon>
        <taxon>Basidiomycota</taxon>
        <taxon>Agaricomycotina</taxon>
        <taxon>Agaricomycetes</taxon>
        <taxon>Cantharellales</taxon>
        <taxon>Tulasnellaceae</taxon>
        <taxon>Tulasnella</taxon>
    </lineage>
</organism>
<dbReference type="PANTHER" id="PTHR38248:SF2">
    <property type="entry name" value="FUNK1 11"/>
    <property type="match status" value="1"/>
</dbReference>
<dbReference type="InterPro" id="IPR000719">
    <property type="entry name" value="Prot_kinase_dom"/>
</dbReference>